<evidence type="ECO:0000313" key="3">
    <source>
        <dbReference type="Proteomes" id="UP001284601"/>
    </source>
</evidence>
<dbReference type="Pfam" id="PF01047">
    <property type="entry name" value="MarR"/>
    <property type="match status" value="1"/>
</dbReference>
<comment type="caution">
    <text evidence="2">The sequence shown here is derived from an EMBL/GenBank/DDBJ whole genome shotgun (WGS) entry which is preliminary data.</text>
</comment>
<protein>
    <submittedName>
        <fullName evidence="2">MarR family transcriptional regulator</fullName>
    </submittedName>
</protein>
<dbReference type="InterPro" id="IPR036388">
    <property type="entry name" value="WH-like_DNA-bd_sf"/>
</dbReference>
<dbReference type="InterPro" id="IPR036390">
    <property type="entry name" value="WH_DNA-bd_sf"/>
</dbReference>
<dbReference type="PANTHER" id="PTHR33164:SF101">
    <property type="entry name" value="TRANSCRIPTIONAL REPRESSOR MPRA"/>
    <property type="match status" value="1"/>
</dbReference>
<dbReference type="RefSeq" id="WP_318596496.1">
    <property type="nucleotide sequence ID" value="NZ_JAWSTH010000014.1"/>
</dbReference>
<dbReference type="PROSITE" id="PS50995">
    <property type="entry name" value="HTH_MARR_2"/>
    <property type="match status" value="1"/>
</dbReference>
<reference evidence="3" key="1">
    <citation type="submission" date="2023-07" db="EMBL/GenBank/DDBJ databases">
        <title>Conexibacter stalactiti sp. nov., isolated from stalactites in a lava cave and emended description of the genus Conexibacter.</title>
        <authorList>
            <person name="Lee S.D."/>
        </authorList>
    </citation>
    <scope>NUCLEOTIDE SEQUENCE [LARGE SCALE GENOMIC DNA]</scope>
    <source>
        <strain evidence="3">KCTC 39840</strain>
    </source>
</reference>
<gene>
    <name evidence="2" type="ORF">R7226_07755</name>
</gene>
<dbReference type="InterPro" id="IPR000835">
    <property type="entry name" value="HTH_MarR-typ"/>
</dbReference>
<dbReference type="SUPFAM" id="SSF46785">
    <property type="entry name" value="Winged helix' DNA-binding domain"/>
    <property type="match status" value="1"/>
</dbReference>
<dbReference type="SMART" id="SM00347">
    <property type="entry name" value="HTH_MARR"/>
    <property type="match status" value="1"/>
</dbReference>
<organism evidence="2 3">
    <name type="scientific">Conexibacter stalactiti</name>
    <dbReference type="NCBI Taxonomy" id="1940611"/>
    <lineage>
        <taxon>Bacteria</taxon>
        <taxon>Bacillati</taxon>
        <taxon>Actinomycetota</taxon>
        <taxon>Thermoleophilia</taxon>
        <taxon>Solirubrobacterales</taxon>
        <taxon>Conexibacteraceae</taxon>
        <taxon>Conexibacter</taxon>
    </lineage>
</organism>
<dbReference type="PANTHER" id="PTHR33164">
    <property type="entry name" value="TRANSCRIPTIONAL REGULATOR, MARR FAMILY"/>
    <property type="match status" value="1"/>
</dbReference>
<dbReference type="InterPro" id="IPR039422">
    <property type="entry name" value="MarR/SlyA-like"/>
</dbReference>
<evidence type="ECO:0000259" key="1">
    <source>
        <dbReference type="PROSITE" id="PS50995"/>
    </source>
</evidence>
<evidence type="ECO:0000313" key="2">
    <source>
        <dbReference type="EMBL" id="MDW5594225.1"/>
    </source>
</evidence>
<dbReference type="EMBL" id="JAWSTH010000014">
    <property type="protein sequence ID" value="MDW5594225.1"/>
    <property type="molecule type" value="Genomic_DNA"/>
</dbReference>
<sequence length="170" mass="18540">MSDPLPFDPIEEAGRQWRSHWGGTAATPMMAVTSLMRAQQLLLARLNELLAPLELSFSRYEALMLLYLSSRGSLPLGKIGARLQVHPTSVTSLVDGLEKRGYATRSPHPTDRRATLATITARGRDVAEQATRALNDARFGTAPLGAADLRALTGTLRDLRQDAGDFTAER</sequence>
<dbReference type="Gene3D" id="1.10.10.10">
    <property type="entry name" value="Winged helix-like DNA-binding domain superfamily/Winged helix DNA-binding domain"/>
    <property type="match status" value="1"/>
</dbReference>
<dbReference type="Proteomes" id="UP001284601">
    <property type="component" value="Unassembled WGS sequence"/>
</dbReference>
<keyword evidence="3" id="KW-1185">Reference proteome</keyword>
<feature type="domain" description="HTH marR-type" evidence="1">
    <location>
        <begin position="28"/>
        <end position="161"/>
    </location>
</feature>
<accession>A0ABU4HLV8</accession>
<proteinExistence type="predicted"/>
<name>A0ABU4HLV8_9ACTN</name>